<reference evidence="1 2" key="1">
    <citation type="submission" date="2024-04" db="EMBL/GenBank/DDBJ databases">
        <authorList>
            <person name="Fracassetti M."/>
        </authorList>
    </citation>
    <scope>NUCLEOTIDE SEQUENCE [LARGE SCALE GENOMIC DNA]</scope>
</reference>
<dbReference type="Proteomes" id="UP001497516">
    <property type="component" value="Chromosome 5"/>
</dbReference>
<dbReference type="EMBL" id="OZ034818">
    <property type="protein sequence ID" value="CAL1388031.1"/>
    <property type="molecule type" value="Genomic_DNA"/>
</dbReference>
<protein>
    <submittedName>
        <fullName evidence="1">Uncharacterized protein</fullName>
    </submittedName>
</protein>
<name>A0AAV2EQ00_9ROSI</name>
<sequence>MKDKTREDGFSKEAEGVPLYRAHGGWDLDEIHRVSRYGQQNRGLGGGGDQDRRWLGFQIYDANLKNLTAEEDAAKVRRRGRLRGACGWISVMKAQKGPASTTFVDN</sequence>
<gene>
    <name evidence="1" type="ORF">LTRI10_LOCUS28979</name>
</gene>
<keyword evidence="2" id="KW-1185">Reference proteome</keyword>
<dbReference type="AlphaFoldDB" id="A0AAV2EQ00"/>
<evidence type="ECO:0000313" key="1">
    <source>
        <dbReference type="EMBL" id="CAL1388031.1"/>
    </source>
</evidence>
<organism evidence="1 2">
    <name type="scientific">Linum trigynum</name>
    <dbReference type="NCBI Taxonomy" id="586398"/>
    <lineage>
        <taxon>Eukaryota</taxon>
        <taxon>Viridiplantae</taxon>
        <taxon>Streptophyta</taxon>
        <taxon>Embryophyta</taxon>
        <taxon>Tracheophyta</taxon>
        <taxon>Spermatophyta</taxon>
        <taxon>Magnoliopsida</taxon>
        <taxon>eudicotyledons</taxon>
        <taxon>Gunneridae</taxon>
        <taxon>Pentapetalae</taxon>
        <taxon>rosids</taxon>
        <taxon>fabids</taxon>
        <taxon>Malpighiales</taxon>
        <taxon>Linaceae</taxon>
        <taxon>Linum</taxon>
    </lineage>
</organism>
<proteinExistence type="predicted"/>
<accession>A0AAV2EQ00</accession>
<evidence type="ECO:0000313" key="2">
    <source>
        <dbReference type="Proteomes" id="UP001497516"/>
    </source>
</evidence>